<geneLocation type="plasmid" evidence="3 4">
    <name>lp28-4</name>
</geneLocation>
<evidence type="ECO:0000313" key="4">
    <source>
        <dbReference type="Proteomes" id="UP000185516"/>
    </source>
</evidence>
<dbReference type="RefSeq" id="WP_076342441.1">
    <property type="nucleotide sequence ID" value="NZ_CP015792.1"/>
</dbReference>
<sequence>MKYNIITYTFIFLLSACNPNFNTAQKDIKYPPIEKPRPKTEDELKKKQEEDELKKKQEEDELKKKQEEDELKKKQEEDELKKKQEEDELRKKQEEDELKKKQEEDELKKKQEEDELRKKQLKNTLLNDLREQIKEAYYFKEKYVKNMEKEPKDQYGMQAFNRLNWGKGTEDVSGNSARSIKFRRHTYTLLSTLDIHELKEFSDIMQKGKLEIFLSFSHLGHSLDKASDHLYSKKDNLDKLNISDLEQLKNSFKKILSIIKSVSEMSKQIILDYKNNNLIQTDVNELKSYLNKLNNEFKEKAVEAERLQKFIVSTYNP</sequence>
<proteinExistence type="predicted"/>
<feature type="coiled-coil region" evidence="1">
    <location>
        <begin position="276"/>
        <end position="310"/>
    </location>
</feature>
<name>A0AAC9PJR0_9SPIR</name>
<keyword evidence="1" id="KW-0175">Coiled coil</keyword>
<dbReference type="Proteomes" id="UP000185516">
    <property type="component" value="Plasmid lp28-4"/>
</dbReference>
<feature type="region of interest" description="Disordered" evidence="2">
    <location>
        <begin position="22"/>
        <end position="114"/>
    </location>
</feature>
<evidence type="ECO:0000256" key="2">
    <source>
        <dbReference type="SAM" id="MobiDB-lite"/>
    </source>
</evidence>
<keyword evidence="3" id="KW-0614">Plasmid</keyword>
<accession>A0AAC9PJR0</accession>
<keyword evidence="4" id="KW-1185">Reference proteome</keyword>
<dbReference type="Gene3D" id="1.10.3160.10">
    <property type="entry name" value="Bbcrasp-1"/>
    <property type="match status" value="1"/>
</dbReference>
<dbReference type="InterPro" id="IPR008421">
    <property type="entry name" value="Borrelia_lipoprotein_PFam54/60"/>
</dbReference>
<dbReference type="Pfam" id="PF05714">
    <property type="entry name" value="PFam54_60"/>
    <property type="match status" value="1"/>
</dbReference>
<feature type="compositionally biased region" description="Basic and acidic residues" evidence="2">
    <location>
        <begin position="26"/>
        <end position="114"/>
    </location>
</feature>
<organism evidence="3 4">
    <name type="scientific">Borreliella mayonii</name>
    <dbReference type="NCBI Taxonomy" id="1674146"/>
    <lineage>
        <taxon>Bacteria</taxon>
        <taxon>Pseudomonadati</taxon>
        <taxon>Spirochaetota</taxon>
        <taxon>Spirochaetia</taxon>
        <taxon>Spirochaetales</taxon>
        <taxon>Borreliaceae</taxon>
        <taxon>Borreliella</taxon>
    </lineage>
</organism>
<reference evidence="3 4" key="1">
    <citation type="journal article" date="2016" name="PLoS ONE">
        <title>Whole Genome Sequence and Comparative Genomics of the Novel Lyme Borreliosis Causing Pathogen, Borrelia mayonii.</title>
        <authorList>
            <person name="Kingry L.C."/>
            <person name="Batra D."/>
            <person name="Replogle A."/>
            <person name="Rowe L.A."/>
            <person name="Pritt B.S."/>
            <person name="Petersen J.M."/>
        </authorList>
    </citation>
    <scope>NUCLEOTIDE SEQUENCE [LARGE SCALE GENOMIC DNA]</scope>
    <source>
        <strain evidence="3 4">MN14-1420</strain>
    </source>
</reference>
<dbReference type="PROSITE" id="PS51257">
    <property type="entry name" value="PROKAR_LIPOPROTEIN"/>
    <property type="match status" value="1"/>
</dbReference>
<dbReference type="AlphaFoldDB" id="A0AAC9PJR0"/>
<evidence type="ECO:0000313" key="3">
    <source>
        <dbReference type="EMBL" id="APT00421.1"/>
    </source>
</evidence>
<dbReference type="EMBL" id="CP015792">
    <property type="protein sequence ID" value="APT00421.1"/>
    <property type="molecule type" value="Genomic_DNA"/>
</dbReference>
<gene>
    <name evidence="3" type="ORF">Bmayo_04935</name>
</gene>
<evidence type="ECO:0000256" key="1">
    <source>
        <dbReference type="SAM" id="Coils"/>
    </source>
</evidence>
<protein>
    <submittedName>
        <fullName evidence="3">Blasticidin-S acetyltransferase</fullName>
    </submittedName>
</protein>